<organism evidence="2 3">
    <name type="scientific">Sphingomonas gei</name>
    <dbReference type="NCBI Taxonomy" id="1395960"/>
    <lineage>
        <taxon>Bacteria</taxon>
        <taxon>Pseudomonadati</taxon>
        <taxon>Pseudomonadota</taxon>
        <taxon>Alphaproteobacteria</taxon>
        <taxon>Sphingomonadales</taxon>
        <taxon>Sphingomonadaceae</taxon>
        <taxon>Sphingomonas</taxon>
    </lineage>
</organism>
<dbReference type="Proteomes" id="UP000306147">
    <property type="component" value="Unassembled WGS sequence"/>
</dbReference>
<gene>
    <name evidence="2" type="ORF">E5A73_13985</name>
</gene>
<dbReference type="EMBL" id="SRXT01000005">
    <property type="protein sequence ID" value="TGX52748.1"/>
    <property type="molecule type" value="Genomic_DNA"/>
</dbReference>
<reference evidence="2 3" key="1">
    <citation type="submission" date="2019-04" db="EMBL/GenBank/DDBJ databases">
        <title>Sphingomonas psychrotolerans sp. nov., isolated from soil in the Tianshan Mountains, Xinjiang, China.</title>
        <authorList>
            <person name="Luo Y."/>
            <person name="Sheng H."/>
        </authorList>
    </citation>
    <scope>NUCLEOTIDE SEQUENCE [LARGE SCALE GENOMIC DNA]</scope>
    <source>
        <strain evidence="2 3">ZFGT-11</strain>
    </source>
</reference>
<name>A0A4S1X9U9_9SPHN</name>
<sequence>MGEHAQVKALAPLWNRLPQGRVELRRGVLPARQEAYPVNKVLSIAVAGAALLAGGCTTSTRTAPVEVTRYHLGQPLERTTVAVEPMTGAAQISPEYQLYADAVATELERLSYVRSRSDMASGYIAAVSFTRASRGSYREQPPVSIGLGGGGISGGRRGGGVGLGGGLSFGIGGKTREVTGTELAVQLRRRSDNTTVWEGRAVTESVSGKPGSDPREAAARLAQALFRDFPGESGVTTTVK</sequence>
<proteinExistence type="predicted"/>
<dbReference type="AlphaFoldDB" id="A0A4S1X9U9"/>
<feature type="domain" description="DUF4136" evidence="1">
    <location>
        <begin position="92"/>
        <end position="231"/>
    </location>
</feature>
<comment type="caution">
    <text evidence="2">The sequence shown here is derived from an EMBL/GenBank/DDBJ whole genome shotgun (WGS) entry which is preliminary data.</text>
</comment>
<dbReference type="InterPro" id="IPR025411">
    <property type="entry name" value="DUF4136"/>
</dbReference>
<evidence type="ECO:0000259" key="1">
    <source>
        <dbReference type="Pfam" id="PF13590"/>
    </source>
</evidence>
<dbReference type="Pfam" id="PF13590">
    <property type="entry name" value="DUF4136"/>
    <property type="match status" value="1"/>
</dbReference>
<evidence type="ECO:0000313" key="3">
    <source>
        <dbReference type="Proteomes" id="UP000306147"/>
    </source>
</evidence>
<dbReference type="OrthoDB" id="7428103at2"/>
<protein>
    <submittedName>
        <fullName evidence="2">DUF4136 domain-containing protein</fullName>
    </submittedName>
</protein>
<accession>A0A4S1X9U9</accession>
<evidence type="ECO:0000313" key="2">
    <source>
        <dbReference type="EMBL" id="TGX52748.1"/>
    </source>
</evidence>
<keyword evidence="3" id="KW-1185">Reference proteome</keyword>